<organism evidence="2 3">
    <name type="scientific">Acetobacter persici</name>
    <dbReference type="NCBI Taxonomy" id="1076596"/>
    <lineage>
        <taxon>Bacteria</taxon>
        <taxon>Pseudomonadati</taxon>
        <taxon>Pseudomonadota</taxon>
        <taxon>Alphaproteobacteria</taxon>
        <taxon>Acetobacterales</taxon>
        <taxon>Acetobacteraceae</taxon>
        <taxon>Acetobacter</taxon>
    </lineage>
</organism>
<reference evidence="2 3" key="1">
    <citation type="submission" date="2016-03" db="EMBL/GenBank/DDBJ databases">
        <title>Acetic acid bacteria sequencing.</title>
        <authorList>
            <person name="Brandt J."/>
            <person name="Jakob F."/>
            <person name="Vogel R.F."/>
        </authorList>
    </citation>
    <scope>NUCLEOTIDE SEQUENCE [LARGE SCALE GENOMIC DNA]</scope>
    <source>
        <strain evidence="2 3">TMW2.1084</strain>
    </source>
</reference>
<protein>
    <recommendedName>
        <fullName evidence="4">Mannosyltransferase</fullName>
    </recommendedName>
</protein>
<dbReference type="InterPro" id="IPR029044">
    <property type="entry name" value="Nucleotide-diphossugar_trans"/>
</dbReference>
<sequence>MSTDTTSQRPATPVAKMDFFRCLKQGVESGWLPTLTQEDIAPSGEGVFPSSIPKRISQYWHSETLPDDVSASIEKVKNNNPGFELTLTHDDSARAFLATHFGQSMVELFDVCFHPTMRSDLWRMCDMYIHGGIYIDVDISMHAPLSDITGHAAYECFLMYAIGSPWCIENGLIISRKKHPLIEGIIHALCESLTRYKNNSASFENIWMNTGPGVTTIGAIKYLFETTPSEAPVATGEGFLLGHHSRANASYGHDELAYKASAEGNWRKARAPRR</sequence>
<gene>
    <name evidence="2" type="ORF">A0U91_05110</name>
</gene>
<dbReference type="GO" id="GO:0000030">
    <property type="term" value="F:mannosyltransferase activity"/>
    <property type="evidence" value="ECO:0007669"/>
    <property type="project" value="TreeGrafter"/>
</dbReference>
<evidence type="ECO:0000313" key="3">
    <source>
        <dbReference type="Proteomes" id="UP000189055"/>
    </source>
</evidence>
<dbReference type="Gene3D" id="3.90.550.20">
    <property type="match status" value="1"/>
</dbReference>
<dbReference type="InterPro" id="IPR051706">
    <property type="entry name" value="Glycosyltransferase_domain"/>
</dbReference>
<proteinExistence type="predicted"/>
<dbReference type="GO" id="GO:0051999">
    <property type="term" value="P:mannosyl-inositol phosphorylceramide biosynthetic process"/>
    <property type="evidence" value="ECO:0007669"/>
    <property type="project" value="TreeGrafter"/>
</dbReference>
<dbReference type="STRING" id="1076596.A0U91_05110"/>
<accession>A0A1U9LDC3</accession>
<dbReference type="RefSeq" id="WP_077930327.1">
    <property type="nucleotide sequence ID" value="NZ_CP014687.1"/>
</dbReference>
<dbReference type="PANTHER" id="PTHR32385">
    <property type="entry name" value="MANNOSYL PHOSPHORYLINOSITOL CERAMIDE SYNTHASE"/>
    <property type="match status" value="1"/>
</dbReference>
<dbReference type="EMBL" id="CP014687">
    <property type="protein sequence ID" value="AQT04453.1"/>
    <property type="molecule type" value="Genomic_DNA"/>
</dbReference>
<evidence type="ECO:0008006" key="4">
    <source>
        <dbReference type="Google" id="ProtNLM"/>
    </source>
</evidence>
<dbReference type="Proteomes" id="UP000189055">
    <property type="component" value="Chromosome"/>
</dbReference>
<dbReference type="InterPro" id="IPR007577">
    <property type="entry name" value="GlycoTrfase_DXD_sugar-bd_CS"/>
</dbReference>
<dbReference type="KEGG" id="aper:A0U91_05110"/>
<keyword evidence="1" id="KW-0808">Transferase</keyword>
<name>A0A1U9LDC3_9PROT</name>
<dbReference type="AlphaFoldDB" id="A0A1U9LDC3"/>
<dbReference type="GO" id="GO:0016020">
    <property type="term" value="C:membrane"/>
    <property type="evidence" value="ECO:0007669"/>
    <property type="project" value="GOC"/>
</dbReference>
<dbReference type="Pfam" id="PF04488">
    <property type="entry name" value="Gly_transf_sug"/>
    <property type="match status" value="1"/>
</dbReference>
<evidence type="ECO:0000313" key="2">
    <source>
        <dbReference type="EMBL" id="AQT04453.1"/>
    </source>
</evidence>
<dbReference type="PANTHER" id="PTHR32385:SF15">
    <property type="entry name" value="INOSITOL PHOSPHOCERAMIDE MANNOSYLTRANSFERASE 1"/>
    <property type="match status" value="1"/>
</dbReference>
<dbReference type="SUPFAM" id="SSF53448">
    <property type="entry name" value="Nucleotide-diphospho-sugar transferases"/>
    <property type="match status" value="1"/>
</dbReference>
<evidence type="ECO:0000256" key="1">
    <source>
        <dbReference type="ARBA" id="ARBA00022679"/>
    </source>
</evidence>